<feature type="compositionally biased region" description="Pro residues" evidence="1">
    <location>
        <begin position="23"/>
        <end position="38"/>
    </location>
</feature>
<dbReference type="InterPro" id="IPR053196">
    <property type="entry name" value="Lipoprotein_YbaY-like"/>
</dbReference>
<feature type="signal peptide" evidence="2">
    <location>
        <begin position="1"/>
        <end position="22"/>
    </location>
</feature>
<feature type="compositionally biased region" description="Polar residues" evidence="1">
    <location>
        <begin position="51"/>
        <end position="63"/>
    </location>
</feature>
<dbReference type="EMBL" id="JAVJAF010000001">
    <property type="protein sequence ID" value="MDR6233328.1"/>
    <property type="molecule type" value="Genomic_DNA"/>
</dbReference>
<dbReference type="PANTHER" id="PTHR38013:SF1">
    <property type="entry name" value="GLYCOPROTEIN_POLYSACCHARIDE METABOLISM"/>
    <property type="match status" value="1"/>
</dbReference>
<reference evidence="3" key="1">
    <citation type="submission" date="2023-08" db="EMBL/GenBank/DDBJ databases">
        <title>Functional and genomic diversity of the sorghum phyllosphere microbiome.</title>
        <authorList>
            <person name="Shade A."/>
        </authorList>
    </citation>
    <scope>NUCLEOTIDE SEQUENCE</scope>
    <source>
        <strain evidence="3">SORGH_AS_0201</strain>
    </source>
</reference>
<comment type="caution">
    <text evidence="3">The sequence shown here is derived from an EMBL/GenBank/DDBJ whole genome shotgun (WGS) entry which is preliminary data.</text>
</comment>
<dbReference type="RefSeq" id="WP_309756109.1">
    <property type="nucleotide sequence ID" value="NZ_JAVJAF010000001.1"/>
</dbReference>
<dbReference type="PANTHER" id="PTHR38013">
    <property type="entry name" value="GLYCOPROTEIN/POLYSACCHARIDE METABOLISM"/>
    <property type="match status" value="1"/>
</dbReference>
<feature type="chain" id="PRO_5042587832" evidence="2">
    <location>
        <begin position="23"/>
        <end position="158"/>
    </location>
</feature>
<evidence type="ECO:0000256" key="1">
    <source>
        <dbReference type="SAM" id="MobiDB-lite"/>
    </source>
</evidence>
<evidence type="ECO:0000256" key="2">
    <source>
        <dbReference type="SAM" id="SignalP"/>
    </source>
</evidence>
<dbReference type="PROSITE" id="PS51257">
    <property type="entry name" value="PROKAR_LIPOPROTEIN"/>
    <property type="match status" value="1"/>
</dbReference>
<evidence type="ECO:0000313" key="3">
    <source>
        <dbReference type="EMBL" id="MDR6233328.1"/>
    </source>
</evidence>
<dbReference type="InterPro" id="IPR039366">
    <property type="entry name" value="Pilotin"/>
</dbReference>
<gene>
    <name evidence="3" type="ORF">QE440_001069</name>
</gene>
<organism evidence="3 4">
    <name type="scientific">Pseudomonas oryzihabitans</name>
    <dbReference type="NCBI Taxonomy" id="47885"/>
    <lineage>
        <taxon>Bacteria</taxon>
        <taxon>Pseudomonadati</taxon>
        <taxon>Pseudomonadota</taxon>
        <taxon>Gammaproteobacteria</taxon>
        <taxon>Pseudomonadales</taxon>
        <taxon>Pseudomonadaceae</taxon>
        <taxon>Pseudomonas</taxon>
    </lineage>
</organism>
<dbReference type="Pfam" id="PF09619">
    <property type="entry name" value="YscW"/>
    <property type="match status" value="1"/>
</dbReference>
<accession>A0AAJ2BFM2</accession>
<name>A0AAJ2BFM2_9PSED</name>
<evidence type="ECO:0000313" key="4">
    <source>
        <dbReference type="Proteomes" id="UP001268036"/>
    </source>
</evidence>
<keyword evidence="2" id="KW-0732">Signal</keyword>
<proteinExistence type="predicted"/>
<dbReference type="Proteomes" id="UP001268036">
    <property type="component" value="Unassembled WGS sequence"/>
</dbReference>
<feature type="region of interest" description="Disordered" evidence="1">
    <location>
        <begin position="18"/>
        <end position="66"/>
    </location>
</feature>
<protein>
    <submittedName>
        <fullName evidence="3">Lipoprotein</fullName>
    </submittedName>
</protein>
<dbReference type="AlphaFoldDB" id="A0AAJ2BFM2"/>
<sequence>MKRIATLLATSLLLSACSGLRPGPTPPPPAGQPLPPTERPQTTPGTPPQPSMTSLSGQATFTASEPVPPTAKLTVSLYSASAGDTPTGRLAQRTLFVKQQGQVPFRLDYAPSRVKNGERYLLSGRILLGGRPLFLTQDPVAVDLGSGGEVELPLQPVR</sequence>
<keyword evidence="3" id="KW-0449">Lipoprotein</keyword>